<evidence type="ECO:0000256" key="9">
    <source>
        <dbReference type="ARBA" id="ARBA00023196"/>
    </source>
</evidence>
<evidence type="ECO:0000259" key="12">
    <source>
        <dbReference type="Pfam" id="PF00006"/>
    </source>
</evidence>
<comment type="subcellular location">
    <subcellularLocation>
        <location evidence="1">Membrane</location>
    </subcellularLocation>
</comment>
<dbReference type="Gene3D" id="1.10.1140.10">
    <property type="entry name" value="Bovine Mitochondrial F1-atpase, Atp Synthase Beta Chain, Chain D, domain 3"/>
    <property type="match status" value="1"/>
</dbReference>
<evidence type="ECO:0000313" key="14">
    <source>
        <dbReference type="EMBL" id="KKS45988.1"/>
    </source>
</evidence>
<gene>
    <name evidence="14" type="ORF">UV09_C0024G0003</name>
</gene>
<feature type="compositionally biased region" description="Polar residues" evidence="11">
    <location>
        <begin position="1"/>
        <end position="15"/>
    </location>
</feature>
<dbReference type="InterPro" id="IPR027417">
    <property type="entry name" value="P-loop_NTPase"/>
</dbReference>
<dbReference type="PANTHER" id="PTHR15184">
    <property type="entry name" value="ATP SYNTHASE"/>
    <property type="match status" value="1"/>
</dbReference>
<organism evidence="14 15">
    <name type="scientific">Candidatus Gottesmanbacteria bacterium GW2011_GWA2_42_18</name>
    <dbReference type="NCBI Taxonomy" id="1618442"/>
    <lineage>
        <taxon>Bacteria</taxon>
        <taxon>Candidatus Gottesmaniibacteriota</taxon>
    </lineage>
</organism>
<keyword evidence="6" id="KW-1278">Translocase</keyword>
<keyword evidence="5" id="KW-0067">ATP-binding</keyword>
<dbReference type="SUPFAM" id="SSF47917">
    <property type="entry name" value="C-terminal domain of alpha and beta subunits of F1 ATP synthase"/>
    <property type="match status" value="1"/>
</dbReference>
<dbReference type="InterPro" id="IPR000194">
    <property type="entry name" value="ATPase_F1/V1/A1_a/bsu_nucl-bd"/>
</dbReference>
<proteinExistence type="inferred from homology"/>
<evidence type="ECO:0000256" key="3">
    <source>
        <dbReference type="ARBA" id="ARBA00022448"/>
    </source>
</evidence>
<feature type="domain" description="ATP synthase A/B type C-terminal" evidence="13">
    <location>
        <begin position="384"/>
        <end position="471"/>
    </location>
</feature>
<dbReference type="InterPro" id="IPR005722">
    <property type="entry name" value="ATP_synth_F1_bsu"/>
</dbReference>
<feature type="region of interest" description="Disordered" evidence="11">
    <location>
        <begin position="1"/>
        <end position="21"/>
    </location>
</feature>
<keyword evidence="8" id="KW-0472">Membrane</keyword>
<dbReference type="GO" id="GO:0045259">
    <property type="term" value="C:proton-transporting ATP synthase complex"/>
    <property type="evidence" value="ECO:0007669"/>
    <property type="project" value="UniProtKB-KW"/>
</dbReference>
<comment type="similarity">
    <text evidence="2">Belongs to the ATPase alpha/beta chains family.</text>
</comment>
<dbReference type="InterPro" id="IPR024034">
    <property type="entry name" value="ATPase_F1/V1_b/a_C"/>
</dbReference>
<dbReference type="Gene3D" id="2.40.10.170">
    <property type="match status" value="1"/>
</dbReference>
<dbReference type="AlphaFoldDB" id="A0A0G1C8N3"/>
<dbReference type="SUPFAM" id="SSF50615">
    <property type="entry name" value="N-terminal domain of alpha and beta subunits of F1 ATP synthase"/>
    <property type="match status" value="1"/>
</dbReference>
<sequence length="493" mass="54649">MSQTDALNNKSPAHTSKTEIAPETVIDTSLTHARSEKFAGRIRRVHGQIVEVEFEKNQFLPKFFEILTSPENPQVKLEVYAFTERNSLYCLSVSAKNLLHRDMPITSTGSPLTIPVSPKLLGRLIDLYGQPRDNLGPLQDVDQVSIYQANISLDTVETTEQLLETGIKQIDLFTPFVRGGKIGFVGGAGVGKTVIMTELLRNITYKTSGVAVFAGIGERIREGHELFETVKASGVLPKIAMIFGQMNENAIIRFRVAWAATAMAEYFRDKMKKDVLFFCDNTYRFIQAGSEVSALLESIPSELGYQATMESEISNFENRLVSTKDGSITSVQTVYVPADELTDVAVSAIISHLNAVVILSRPIASRGYYPPIDSLLSSTSTLNKKTVGEDHYETATKALELLHNHQRLSRIVAIVGESELSPYDRLVFQRAKRIINFMTQPFFTTEAQTGKKGKIVPMKNTVADVKRIISGEADNIPAEKMMYIGTLDEIKAL</sequence>
<dbReference type="InterPro" id="IPR036121">
    <property type="entry name" value="ATPase_F1/V1/A1_a/bsu_N_sf"/>
</dbReference>
<accession>A0A0G1C8N3</accession>
<dbReference type="EMBL" id="LCDD01000024">
    <property type="protein sequence ID" value="KKS45988.1"/>
    <property type="molecule type" value="Genomic_DNA"/>
</dbReference>
<evidence type="ECO:0000256" key="5">
    <source>
        <dbReference type="ARBA" id="ARBA00022840"/>
    </source>
</evidence>
<feature type="domain" description="ATPase F1/V1/A1 complex alpha/beta subunit nucleotide-binding" evidence="12">
    <location>
        <begin position="166"/>
        <end position="378"/>
    </location>
</feature>
<keyword evidence="7" id="KW-0406">Ion transport</keyword>
<dbReference type="GO" id="GO:0046933">
    <property type="term" value="F:proton-transporting ATP synthase activity, rotational mechanism"/>
    <property type="evidence" value="ECO:0007669"/>
    <property type="project" value="InterPro"/>
</dbReference>
<keyword evidence="4" id="KW-0547">Nucleotide-binding</keyword>
<evidence type="ECO:0000256" key="6">
    <source>
        <dbReference type="ARBA" id="ARBA00022967"/>
    </source>
</evidence>
<dbReference type="SUPFAM" id="SSF52540">
    <property type="entry name" value="P-loop containing nucleoside triphosphate hydrolases"/>
    <property type="match status" value="1"/>
</dbReference>
<protein>
    <submittedName>
        <fullName evidence="14">ATP synthase subunit beta</fullName>
    </submittedName>
</protein>
<dbReference type="Pfam" id="PF22919">
    <property type="entry name" value="ATP-synt_VA_C"/>
    <property type="match status" value="1"/>
</dbReference>
<dbReference type="InterPro" id="IPR050053">
    <property type="entry name" value="ATPase_alpha/beta_chains"/>
</dbReference>
<dbReference type="InterPro" id="IPR055190">
    <property type="entry name" value="ATP-synt_VA_C"/>
</dbReference>
<comment type="caution">
    <text evidence="14">The sequence shown here is derived from an EMBL/GenBank/DDBJ whole genome shotgun (WGS) entry which is preliminary data.</text>
</comment>
<name>A0A0G1C8N3_9BACT</name>
<dbReference type="PANTHER" id="PTHR15184:SF71">
    <property type="entry name" value="ATP SYNTHASE SUBUNIT BETA, MITOCHONDRIAL"/>
    <property type="match status" value="1"/>
</dbReference>
<dbReference type="Proteomes" id="UP000034320">
    <property type="component" value="Unassembled WGS sequence"/>
</dbReference>
<reference evidence="14 15" key="1">
    <citation type="journal article" date="2015" name="Nature">
        <title>rRNA introns, odd ribosomes, and small enigmatic genomes across a large radiation of phyla.</title>
        <authorList>
            <person name="Brown C.T."/>
            <person name="Hug L.A."/>
            <person name="Thomas B.C."/>
            <person name="Sharon I."/>
            <person name="Castelle C.J."/>
            <person name="Singh A."/>
            <person name="Wilkins M.J."/>
            <person name="Williams K.H."/>
            <person name="Banfield J.F."/>
        </authorList>
    </citation>
    <scope>NUCLEOTIDE SEQUENCE [LARGE SCALE GENOMIC DNA]</scope>
</reference>
<evidence type="ECO:0000313" key="15">
    <source>
        <dbReference type="Proteomes" id="UP000034320"/>
    </source>
</evidence>
<dbReference type="Gene3D" id="3.40.50.300">
    <property type="entry name" value="P-loop containing nucleotide triphosphate hydrolases"/>
    <property type="match status" value="1"/>
</dbReference>
<dbReference type="GO" id="GO:0005524">
    <property type="term" value="F:ATP binding"/>
    <property type="evidence" value="ECO:0007669"/>
    <property type="project" value="UniProtKB-KW"/>
</dbReference>
<evidence type="ECO:0000256" key="2">
    <source>
        <dbReference type="ARBA" id="ARBA00008936"/>
    </source>
</evidence>
<evidence type="ECO:0000256" key="7">
    <source>
        <dbReference type="ARBA" id="ARBA00023065"/>
    </source>
</evidence>
<keyword evidence="10" id="KW-0066">ATP synthesis</keyword>
<evidence type="ECO:0000256" key="8">
    <source>
        <dbReference type="ARBA" id="ARBA00023136"/>
    </source>
</evidence>
<dbReference type="Pfam" id="PF00006">
    <property type="entry name" value="ATP-synt_ab"/>
    <property type="match status" value="1"/>
</dbReference>
<evidence type="ECO:0000256" key="11">
    <source>
        <dbReference type="SAM" id="MobiDB-lite"/>
    </source>
</evidence>
<dbReference type="PATRIC" id="fig|1618442.3.peg.996"/>
<keyword evidence="3" id="KW-0813">Transport</keyword>
<keyword evidence="9" id="KW-0139">CF(1)</keyword>
<evidence type="ECO:0000256" key="1">
    <source>
        <dbReference type="ARBA" id="ARBA00004370"/>
    </source>
</evidence>
<evidence type="ECO:0000256" key="4">
    <source>
        <dbReference type="ARBA" id="ARBA00022741"/>
    </source>
</evidence>
<dbReference type="NCBIfam" id="TIGR01039">
    <property type="entry name" value="atpD"/>
    <property type="match status" value="1"/>
</dbReference>
<evidence type="ECO:0000259" key="13">
    <source>
        <dbReference type="Pfam" id="PF22919"/>
    </source>
</evidence>
<evidence type="ECO:0000256" key="10">
    <source>
        <dbReference type="ARBA" id="ARBA00023310"/>
    </source>
</evidence>